<gene>
    <name evidence="5" type="primary">rpo3</name>
    <name evidence="5" type="synonym">rpoD</name>
    <name evidence="7" type="ORF">A3207_01840</name>
</gene>
<dbReference type="PROSITE" id="PS00198">
    <property type="entry name" value="4FE4S_FER_1"/>
    <property type="match status" value="1"/>
</dbReference>
<dbReference type="EMBL" id="LVVT01000001">
    <property type="protein sequence ID" value="TQS84795.1"/>
    <property type="molecule type" value="Genomic_DNA"/>
</dbReference>
<dbReference type="SUPFAM" id="SSF55257">
    <property type="entry name" value="RBP11-like subunits of RNA polymerase"/>
    <property type="match status" value="1"/>
</dbReference>
<dbReference type="InterPro" id="IPR036603">
    <property type="entry name" value="RBP11-like"/>
</dbReference>
<dbReference type="GO" id="GO:0046872">
    <property type="term" value="F:metal ion binding"/>
    <property type="evidence" value="ECO:0007669"/>
    <property type="project" value="UniProtKB-KW"/>
</dbReference>
<dbReference type="InterPro" id="IPR011262">
    <property type="entry name" value="DNA-dir_RNA_pol_insert"/>
</dbReference>
<dbReference type="InterPro" id="IPR050518">
    <property type="entry name" value="Rpo3/RPB3_RNA_Pol_subunit"/>
</dbReference>
<evidence type="ECO:0000256" key="3">
    <source>
        <dbReference type="ARBA" id="ARBA00023163"/>
    </source>
</evidence>
<dbReference type="GO" id="GO:0006351">
    <property type="term" value="P:DNA-templated transcription"/>
    <property type="evidence" value="ECO:0007669"/>
    <property type="project" value="UniProtKB-UniRule"/>
</dbReference>
<keyword evidence="1 5" id="KW-0240">DNA-directed RNA polymerase</keyword>
<sequence>MDIKVISQTETRIRFVVSNASPSLVNSLRRCLMTEIPKMAIELVEFHLGPIMDEEGNEYESVSPLFDEIIAHRLGLVPVPTDLSLYVPKDECVCGGEGCPNCTIMYSINKKGPCEVYSGDMEPLGPPELRIKDELIPIVKLGPGQALLAYASAELGTAKRHAKWQVVSGAGYRYYPTIEIDPARCDSGGTCIKACPRGVLAKEDGIVKVVDLESCILCKSCFEVCELNAIKLSGSDSKFIFEFETDGSLSALDTLKEALKILTQKFEEFRENISALEA</sequence>
<dbReference type="GO" id="GO:0000428">
    <property type="term" value="C:DNA-directed RNA polymerase complex"/>
    <property type="evidence" value="ECO:0007669"/>
    <property type="project" value="UniProtKB-KW"/>
</dbReference>
<organism evidence="7 8">
    <name type="scientific">Candidatus Methanomassiliicoccus intestinalis</name>
    <dbReference type="NCBI Taxonomy" id="1406512"/>
    <lineage>
        <taxon>Archaea</taxon>
        <taxon>Methanobacteriati</taxon>
        <taxon>Thermoplasmatota</taxon>
        <taxon>Thermoplasmata</taxon>
        <taxon>Methanomassiliicoccales</taxon>
        <taxon>Methanomassiliicoccaceae</taxon>
        <taxon>Methanomassiliicoccus</taxon>
    </lineage>
</organism>
<evidence type="ECO:0000259" key="6">
    <source>
        <dbReference type="PROSITE" id="PS51379"/>
    </source>
</evidence>
<feature type="binding site" evidence="5">
    <location>
        <position position="218"/>
    </location>
    <ligand>
        <name>[3Fe-4S] cluster</name>
        <dbReference type="ChEBI" id="CHEBI:21137"/>
    </ligand>
</feature>
<dbReference type="OMA" id="KKKCRAF"/>
<dbReference type="AlphaFoldDB" id="A0A8J8TEC8"/>
<proteinExistence type="inferred from homology"/>
<dbReference type="InterPro" id="IPR011263">
    <property type="entry name" value="DNA-dir_RNA_pol_RpoA/D/Rpb3"/>
</dbReference>
<evidence type="ECO:0000256" key="1">
    <source>
        <dbReference type="ARBA" id="ARBA00022478"/>
    </source>
</evidence>
<comment type="subunit">
    <text evidence="5">Part of the RNA polymerase complex.</text>
</comment>
<reference evidence="7" key="1">
    <citation type="submission" date="2016-03" db="EMBL/GenBank/DDBJ databases">
        <authorList>
            <person name="Borrel G."/>
            <person name="Mccann A."/>
            <person name="O'Toole P.W."/>
        </authorList>
    </citation>
    <scope>NUCLEOTIDE SEQUENCE</scope>
    <source>
        <strain evidence="7">183</strain>
    </source>
</reference>
<dbReference type="GO" id="GO:0005737">
    <property type="term" value="C:cytoplasm"/>
    <property type="evidence" value="ECO:0007669"/>
    <property type="project" value="UniProtKB-SubCell"/>
</dbReference>
<keyword evidence="2 5" id="KW-0963">Cytoplasm</keyword>
<dbReference type="HAMAP" id="MF_00320">
    <property type="entry name" value="RNApol_arch_Rpo3"/>
    <property type="match status" value="1"/>
</dbReference>
<dbReference type="Pfam" id="PF01193">
    <property type="entry name" value="RNA_pol_L"/>
    <property type="match status" value="1"/>
</dbReference>
<dbReference type="Proteomes" id="UP000752814">
    <property type="component" value="Unassembled WGS sequence"/>
</dbReference>
<dbReference type="PROSITE" id="PS51379">
    <property type="entry name" value="4FE4S_FER_2"/>
    <property type="match status" value="2"/>
</dbReference>
<evidence type="ECO:0000256" key="4">
    <source>
        <dbReference type="ARBA" id="ARBA00025804"/>
    </source>
</evidence>
<keyword evidence="5" id="KW-0408">Iron</keyword>
<dbReference type="RefSeq" id="WP_020448645.1">
    <property type="nucleotide sequence ID" value="NZ_CAYAXV010000006.1"/>
</dbReference>
<dbReference type="Gene3D" id="3.30.70.3110">
    <property type="match status" value="1"/>
</dbReference>
<keyword evidence="5" id="KW-0411">Iron-sulfur</keyword>
<keyword evidence="3 5" id="KW-0804">Transcription</keyword>
<dbReference type="SUPFAM" id="SSF56553">
    <property type="entry name" value="Insert subdomain of RNA polymerase alpha subunit"/>
    <property type="match status" value="1"/>
</dbReference>
<evidence type="ECO:0000313" key="8">
    <source>
        <dbReference type="Proteomes" id="UP000752814"/>
    </source>
</evidence>
<accession>A0A8J8TEC8</accession>
<comment type="similarity">
    <text evidence="4 5">Belongs to the archaeal Rpo3/eukaryotic RPB3 RNA polymerase subunit family.</text>
</comment>
<feature type="domain" description="4Fe-4S ferredoxin-type" evidence="6">
    <location>
        <begin position="206"/>
        <end position="235"/>
    </location>
</feature>
<comment type="caution">
    <text evidence="7">The sequence shown here is derived from an EMBL/GenBank/DDBJ whole genome shotgun (WGS) entry which is preliminary data.</text>
</comment>
<keyword evidence="5" id="KW-0808">Transferase</keyword>
<dbReference type="GO" id="GO:0016491">
    <property type="term" value="F:oxidoreductase activity"/>
    <property type="evidence" value="ECO:0007669"/>
    <property type="project" value="UniProtKB-ARBA"/>
</dbReference>
<dbReference type="PANTHER" id="PTHR11800:SF2">
    <property type="entry name" value="DNA-DIRECTED RNA POLYMERASE II SUBUNIT RPB3"/>
    <property type="match status" value="1"/>
</dbReference>
<dbReference type="CDD" id="cd07030">
    <property type="entry name" value="RNAP_D"/>
    <property type="match status" value="1"/>
</dbReference>
<dbReference type="GO" id="GO:0046983">
    <property type="term" value="F:protein dimerization activity"/>
    <property type="evidence" value="ECO:0007669"/>
    <property type="project" value="InterPro"/>
</dbReference>
<feature type="domain" description="4Fe-4S ferredoxin-type" evidence="6">
    <location>
        <begin position="176"/>
        <end position="205"/>
    </location>
</feature>
<dbReference type="SMART" id="SM00662">
    <property type="entry name" value="RPOLD"/>
    <property type="match status" value="1"/>
</dbReference>
<comment type="subcellular location">
    <subcellularLocation>
        <location evidence="5">Cytoplasm</location>
    </subcellularLocation>
</comment>
<dbReference type="GO" id="GO:0051538">
    <property type="term" value="F:3 iron, 4 sulfur cluster binding"/>
    <property type="evidence" value="ECO:0007669"/>
    <property type="project" value="UniProtKB-KW"/>
</dbReference>
<dbReference type="GeneID" id="41323174"/>
<dbReference type="NCBIfam" id="NF001988">
    <property type="entry name" value="PRK00783.1"/>
    <property type="match status" value="1"/>
</dbReference>
<feature type="binding site" evidence="5">
    <location>
        <position position="221"/>
    </location>
    <ligand>
        <name>[3Fe-4S] cluster</name>
        <dbReference type="ChEBI" id="CHEBI:21137"/>
    </ligand>
</feature>
<dbReference type="GO" id="GO:0003899">
    <property type="term" value="F:DNA-directed RNA polymerase activity"/>
    <property type="evidence" value="ECO:0007669"/>
    <property type="project" value="UniProtKB-UniRule"/>
</dbReference>
<dbReference type="InterPro" id="IPR017900">
    <property type="entry name" value="4Fe4S_Fe_S_CS"/>
</dbReference>
<feature type="binding site" evidence="5">
    <location>
        <position position="215"/>
    </location>
    <ligand>
        <name>[3Fe-4S] cluster</name>
        <dbReference type="ChEBI" id="CHEBI:21137"/>
    </ligand>
</feature>
<comment type="function">
    <text evidence="5">DNA-dependent RNA polymerase (RNAP) catalyzes the transcription of DNA into RNA using the four ribonucleoside triphosphates as substrates.</text>
</comment>
<keyword evidence="5" id="KW-0479">Metal-binding</keyword>
<dbReference type="PANTHER" id="PTHR11800">
    <property type="entry name" value="DNA-DIRECTED RNA POLYMERASE"/>
    <property type="match status" value="1"/>
</dbReference>
<dbReference type="InterPro" id="IPR022842">
    <property type="entry name" value="RNAP_Rpo3/Rpb3/RPAC1"/>
</dbReference>
<dbReference type="Pfam" id="PF00037">
    <property type="entry name" value="Fer4"/>
    <property type="match status" value="1"/>
</dbReference>
<dbReference type="InterPro" id="IPR017896">
    <property type="entry name" value="4Fe4S_Fe-S-bd"/>
</dbReference>
<dbReference type="Gene3D" id="2.170.120.12">
    <property type="entry name" value="DNA-directed RNA polymerase, insert domain"/>
    <property type="match status" value="1"/>
</dbReference>
<evidence type="ECO:0000256" key="2">
    <source>
        <dbReference type="ARBA" id="ARBA00022490"/>
    </source>
</evidence>
<evidence type="ECO:0000313" key="7">
    <source>
        <dbReference type="EMBL" id="TQS84795.1"/>
    </source>
</evidence>
<evidence type="ECO:0000256" key="5">
    <source>
        <dbReference type="HAMAP-Rule" id="MF_00320"/>
    </source>
</evidence>
<dbReference type="InterPro" id="IPR036643">
    <property type="entry name" value="RNApol_insert_sf"/>
</dbReference>
<dbReference type="Pfam" id="PF01000">
    <property type="entry name" value="RNA_pol_A_bac"/>
    <property type="match status" value="1"/>
</dbReference>
<dbReference type="EC" id="2.7.7.6" evidence="5"/>
<keyword evidence="5" id="KW-0548">Nucleotidyltransferase</keyword>
<comment type="cofactor">
    <cofactor evidence="5">
        <name>[3Fe-4S] cluster</name>
        <dbReference type="ChEBI" id="CHEBI:21137"/>
    </cofactor>
    <text evidence="5">Binds 1 [3Fe-4S] cluster.</text>
</comment>
<protein>
    <recommendedName>
        <fullName evidence="5">DNA-directed RNA polymerase subunit Rpo3</fullName>
        <ecNumber evidence="5">2.7.7.6</ecNumber>
    </recommendedName>
    <alternativeName>
        <fullName evidence="5">DNA-directed RNA polymerase subunit D</fullName>
    </alternativeName>
</protein>
<dbReference type="GO" id="GO:0003677">
    <property type="term" value="F:DNA binding"/>
    <property type="evidence" value="ECO:0007669"/>
    <property type="project" value="UniProtKB-UniRule"/>
</dbReference>
<dbReference type="Gene3D" id="3.30.1360.10">
    <property type="entry name" value="RNA polymerase, RBP11-like subunit"/>
    <property type="match status" value="1"/>
</dbReference>
<comment type="catalytic activity">
    <reaction evidence="5">
        <text>RNA(n) + a ribonucleoside 5'-triphosphate = RNA(n+1) + diphosphate</text>
        <dbReference type="Rhea" id="RHEA:21248"/>
        <dbReference type="Rhea" id="RHEA-COMP:14527"/>
        <dbReference type="Rhea" id="RHEA-COMP:17342"/>
        <dbReference type="ChEBI" id="CHEBI:33019"/>
        <dbReference type="ChEBI" id="CHEBI:61557"/>
        <dbReference type="ChEBI" id="CHEBI:140395"/>
        <dbReference type="EC" id="2.7.7.6"/>
    </reaction>
</comment>
<name>A0A8J8TEC8_9ARCH</name>
<keyword evidence="5" id="KW-0003">3Fe-4S</keyword>